<accession>A7ATZ8</accession>
<dbReference type="EMBL" id="AAXT01000003">
    <property type="protein sequence ID" value="EDO06409.1"/>
    <property type="molecule type" value="Genomic_DNA"/>
</dbReference>
<dbReference type="Proteomes" id="UP000002173">
    <property type="component" value="Chromosome 2"/>
</dbReference>
<dbReference type="InParanoid" id="A7ATZ8"/>
<dbReference type="AlphaFoldDB" id="A7ATZ8"/>
<dbReference type="VEuPathDB" id="PiroplasmaDB:BBOV_II004540"/>
<reference evidence="1 2" key="1">
    <citation type="journal article" date="2007" name="PLoS Pathog.">
        <title>Genome sequence of Babesia bovis and comparative analysis of apicomplexan hemoprotozoa.</title>
        <authorList>
            <person name="Brayton K.A."/>
            <person name="Lau A.O.T."/>
            <person name="Herndon D.R."/>
            <person name="Hannick L."/>
            <person name="Kappmeyer L.S."/>
            <person name="Berens S.J."/>
            <person name="Bidwell S.L."/>
            <person name="Brown W.C."/>
            <person name="Crabtree J."/>
            <person name="Fadrosh D."/>
            <person name="Feldblum T."/>
            <person name="Forberger H.A."/>
            <person name="Haas B.J."/>
            <person name="Howell J.M."/>
            <person name="Khouri H."/>
            <person name="Koo H."/>
            <person name="Mann D.J."/>
            <person name="Norimine J."/>
            <person name="Paulsen I.T."/>
            <person name="Radune D."/>
            <person name="Ren Q."/>
            <person name="Smith R.K. Jr."/>
            <person name="Suarez C.E."/>
            <person name="White O."/>
            <person name="Wortman J.R."/>
            <person name="Knowles D.P. Jr."/>
            <person name="McElwain T.F."/>
            <person name="Nene V.M."/>
        </authorList>
    </citation>
    <scope>NUCLEOTIDE SEQUENCE [LARGE SCALE GENOMIC DNA]</scope>
    <source>
        <strain evidence="1">T2Bo</strain>
    </source>
</reference>
<dbReference type="OMA" id="ASTEICH"/>
<comment type="caution">
    <text evidence="1">The sequence shown here is derived from an EMBL/GenBank/DDBJ whole genome shotgun (WGS) entry which is preliminary data.</text>
</comment>
<keyword evidence="2" id="KW-1185">Reference proteome</keyword>
<organism evidence="1 2">
    <name type="scientific">Babesia bovis</name>
    <dbReference type="NCBI Taxonomy" id="5865"/>
    <lineage>
        <taxon>Eukaryota</taxon>
        <taxon>Sar</taxon>
        <taxon>Alveolata</taxon>
        <taxon>Apicomplexa</taxon>
        <taxon>Aconoidasida</taxon>
        <taxon>Piroplasmida</taxon>
        <taxon>Babesiidae</taxon>
        <taxon>Babesia</taxon>
    </lineage>
</organism>
<gene>
    <name evidence="1" type="ORF">BBOV_II004540</name>
</gene>
<name>A7ATZ8_BABBO</name>
<dbReference type="KEGG" id="bbo:BBOV_II004540"/>
<dbReference type="GeneID" id="5478206"/>
<evidence type="ECO:0000313" key="2">
    <source>
        <dbReference type="Proteomes" id="UP000002173"/>
    </source>
</evidence>
<sequence>MNDAFPRADQIFHIWGHIGIDNPFTVGRRSFAYYRFHKRIGKGNWNRYIERYIKPRSIENTQRIVFNYHASYQAAKASASYLWELPKRIAAATSANGVLDAWIYFRHKRKKAYHYVLALRRLCDMKDVDTSDWRFQFISKNIIKHAKYFIDLPGICNYLGKLRAIRTLDRLSLVICENAERYTFAQLATVANAFGRCRLHSKYLFAQLARHCNEKLHVASNKDLILVAKAYGKCMVYNYGLLGSISLEMQKRFSPIPSAPTTSMGEASSRHCIANLIQPKSVQVQLPTMHDVLGLGN</sequence>
<proteinExistence type="predicted"/>
<protein>
    <submittedName>
        <fullName evidence="1">Uncharacterized protein</fullName>
    </submittedName>
</protein>
<dbReference type="eggNOG" id="ENOG502SI4M">
    <property type="taxonomic scope" value="Eukaryota"/>
</dbReference>
<evidence type="ECO:0000313" key="1">
    <source>
        <dbReference type="EMBL" id="EDO06409.1"/>
    </source>
</evidence>